<gene>
    <name evidence="2" type="ORF">BEN30_12855</name>
</gene>
<feature type="transmembrane region" description="Helical" evidence="1">
    <location>
        <begin position="20"/>
        <end position="39"/>
    </location>
</feature>
<accession>A0A1E5Q6F7</accession>
<name>A0A1E5Q6F7_9PROT</name>
<proteinExistence type="predicted"/>
<dbReference type="AlphaFoldDB" id="A0A1E5Q6F7"/>
<keyword evidence="1" id="KW-1133">Transmembrane helix</keyword>
<sequence length="106" mass="11285">MLARSTRLTIKGQMPTVMPIIIGGLANFLFWGGSFIPFNPAEAEFFVYLNAAVMLLGILLAAGGVLMAVLIGFRQFSITTFSAIAANSIVIMAVGLLMWGVVFNVA</sequence>
<dbReference type="Proteomes" id="UP000095347">
    <property type="component" value="Unassembled WGS sequence"/>
</dbReference>
<keyword evidence="3" id="KW-1185">Reference proteome</keyword>
<evidence type="ECO:0000313" key="3">
    <source>
        <dbReference type="Proteomes" id="UP000095347"/>
    </source>
</evidence>
<comment type="caution">
    <text evidence="2">The sequence shown here is derived from an EMBL/GenBank/DDBJ whole genome shotgun (WGS) entry which is preliminary data.</text>
</comment>
<keyword evidence="1" id="KW-0472">Membrane</keyword>
<dbReference type="EMBL" id="MCGG01000036">
    <property type="protein sequence ID" value="OEJ66272.1"/>
    <property type="molecule type" value="Genomic_DNA"/>
</dbReference>
<feature type="transmembrane region" description="Helical" evidence="1">
    <location>
        <begin position="45"/>
        <end position="71"/>
    </location>
</feature>
<protein>
    <submittedName>
        <fullName evidence="2">Uncharacterized protein</fullName>
    </submittedName>
</protein>
<reference evidence="3" key="1">
    <citation type="submission" date="2016-07" db="EMBL/GenBank/DDBJ databases">
        <authorList>
            <person name="Florea S."/>
            <person name="Webb J.S."/>
            <person name="Jaromczyk J."/>
            <person name="Schardl C.L."/>
        </authorList>
    </citation>
    <scope>NUCLEOTIDE SEQUENCE [LARGE SCALE GENOMIC DNA]</scope>
    <source>
        <strain evidence="3">MV-1</strain>
    </source>
</reference>
<organism evidence="2 3">
    <name type="scientific">Magnetovibrio blakemorei</name>
    <dbReference type="NCBI Taxonomy" id="28181"/>
    <lineage>
        <taxon>Bacteria</taxon>
        <taxon>Pseudomonadati</taxon>
        <taxon>Pseudomonadota</taxon>
        <taxon>Alphaproteobacteria</taxon>
        <taxon>Rhodospirillales</taxon>
        <taxon>Magnetovibrionaceae</taxon>
        <taxon>Magnetovibrio</taxon>
    </lineage>
</organism>
<evidence type="ECO:0000313" key="2">
    <source>
        <dbReference type="EMBL" id="OEJ66272.1"/>
    </source>
</evidence>
<evidence type="ECO:0000256" key="1">
    <source>
        <dbReference type="SAM" id="Phobius"/>
    </source>
</evidence>
<keyword evidence="1" id="KW-0812">Transmembrane</keyword>
<feature type="transmembrane region" description="Helical" evidence="1">
    <location>
        <begin position="83"/>
        <end position="103"/>
    </location>
</feature>